<dbReference type="CDD" id="cd11586">
    <property type="entry name" value="VbhA_like"/>
    <property type="match status" value="1"/>
</dbReference>
<gene>
    <name evidence="2" type="ORF">ABSH63_06795</name>
</gene>
<dbReference type="Proteomes" id="UP001465331">
    <property type="component" value="Unassembled WGS sequence"/>
</dbReference>
<evidence type="ECO:0000313" key="3">
    <source>
        <dbReference type="Proteomes" id="UP001465331"/>
    </source>
</evidence>
<sequence>MNHNSDIHPEGARAVALAAAERSNIREGLPPSSMFSRDLDAKLIRGEITYAQAIDALGKHYRAAVARSDTQ</sequence>
<reference evidence="2 3" key="1">
    <citation type="submission" date="2024-06" db="EMBL/GenBank/DDBJ databases">
        <authorList>
            <person name="Li Z."/>
            <person name="Jiang Y."/>
        </authorList>
    </citation>
    <scope>NUCLEOTIDE SEQUENCE [LARGE SCALE GENOMIC DNA]</scope>
    <source>
        <strain evidence="2 3">HSW-8</strain>
    </source>
</reference>
<proteinExistence type="predicted"/>
<evidence type="ECO:0000313" key="2">
    <source>
        <dbReference type="EMBL" id="MES0873708.1"/>
    </source>
</evidence>
<evidence type="ECO:0000259" key="1">
    <source>
        <dbReference type="Pfam" id="PF18495"/>
    </source>
</evidence>
<feature type="domain" description="Antitoxin VbhA" evidence="1">
    <location>
        <begin position="13"/>
        <end position="56"/>
    </location>
</feature>
<keyword evidence="3" id="KW-1185">Reference proteome</keyword>
<protein>
    <recommendedName>
        <fullName evidence="1">Antitoxin VbhA domain-containing protein</fullName>
    </recommendedName>
</protein>
<dbReference type="RefSeq" id="WP_352888527.1">
    <property type="nucleotide sequence ID" value="NZ_JBEPIJ010000006.1"/>
</dbReference>
<accession>A0ABV2A974</accession>
<name>A0ABV2A974_9GAMM</name>
<dbReference type="InterPro" id="IPR033788">
    <property type="entry name" value="VbhA-like"/>
</dbReference>
<comment type="caution">
    <text evidence="2">The sequence shown here is derived from an EMBL/GenBank/DDBJ whole genome shotgun (WGS) entry which is preliminary data.</text>
</comment>
<dbReference type="EMBL" id="JBEPIJ010000006">
    <property type="protein sequence ID" value="MES0873708.1"/>
    <property type="molecule type" value="Genomic_DNA"/>
</dbReference>
<organism evidence="2 3">
    <name type="scientific">Sinimarinibacterium thermocellulolyticum</name>
    <dbReference type="NCBI Taxonomy" id="3170016"/>
    <lineage>
        <taxon>Bacteria</taxon>
        <taxon>Pseudomonadati</taxon>
        <taxon>Pseudomonadota</taxon>
        <taxon>Gammaproteobacteria</taxon>
        <taxon>Nevskiales</taxon>
        <taxon>Nevskiaceae</taxon>
        <taxon>Sinimarinibacterium</taxon>
    </lineage>
</organism>
<dbReference type="InterPro" id="IPR041535">
    <property type="entry name" value="VbhA"/>
</dbReference>
<dbReference type="Pfam" id="PF18495">
    <property type="entry name" value="VbhA"/>
    <property type="match status" value="1"/>
</dbReference>